<feature type="compositionally biased region" description="Basic and acidic residues" evidence="7">
    <location>
        <begin position="636"/>
        <end position="645"/>
    </location>
</feature>
<keyword evidence="11" id="KW-1185">Reference proteome</keyword>
<evidence type="ECO:0000256" key="3">
    <source>
        <dbReference type="ARBA" id="ARBA00022490"/>
    </source>
</evidence>
<dbReference type="EMBL" id="JADWDJ010000009">
    <property type="protein sequence ID" value="KAG5276393.1"/>
    <property type="molecule type" value="Genomic_DNA"/>
</dbReference>
<dbReference type="GO" id="GO:0005814">
    <property type="term" value="C:centriole"/>
    <property type="evidence" value="ECO:0007669"/>
    <property type="project" value="TreeGrafter"/>
</dbReference>
<name>A0AAV6GMF9_9TELE</name>
<accession>A0AAV6GMF9</accession>
<evidence type="ECO:0000313" key="11">
    <source>
        <dbReference type="Proteomes" id="UP000823561"/>
    </source>
</evidence>
<feature type="domain" description="SAS-6 coiled-coil" evidence="9">
    <location>
        <begin position="146"/>
        <end position="175"/>
    </location>
</feature>
<feature type="region of interest" description="Disordered" evidence="7">
    <location>
        <begin position="200"/>
        <end position="219"/>
    </location>
</feature>
<evidence type="ECO:0000256" key="1">
    <source>
        <dbReference type="ARBA" id="ARBA00004300"/>
    </source>
</evidence>
<comment type="caution">
    <text evidence="10">The sequence shown here is derived from an EMBL/GenBank/DDBJ whole genome shotgun (WGS) entry which is preliminary data.</text>
</comment>
<evidence type="ECO:0000256" key="5">
    <source>
        <dbReference type="ARBA" id="ARBA00023212"/>
    </source>
</evidence>
<keyword evidence="3" id="KW-0963">Cytoplasm</keyword>
<proteinExistence type="predicted"/>
<dbReference type="Proteomes" id="UP000823561">
    <property type="component" value="Chromosome 9"/>
</dbReference>
<feature type="region of interest" description="Disordered" evidence="7">
    <location>
        <begin position="487"/>
        <end position="509"/>
    </location>
</feature>
<dbReference type="PANTHER" id="PTHR44281">
    <property type="entry name" value="SPINDLE ASSEMBLY ABNORMAL PROTEIN 6 HOMOLOG"/>
    <property type="match status" value="1"/>
</dbReference>
<dbReference type="GO" id="GO:0007283">
    <property type="term" value="P:spermatogenesis"/>
    <property type="evidence" value="ECO:0007669"/>
    <property type="project" value="TreeGrafter"/>
</dbReference>
<gene>
    <name evidence="10" type="ORF">AALO_G00131370</name>
</gene>
<dbReference type="InterPro" id="IPR041513">
    <property type="entry name" value="SAS6_CC"/>
</dbReference>
<dbReference type="Gene3D" id="2.170.210.20">
    <property type="entry name" value="Spindle assembly abnormal protein 6, N-terminal domain"/>
    <property type="match status" value="1"/>
</dbReference>
<feature type="domain" description="Spindle assembly abnormal protein 6 N-terminal" evidence="8">
    <location>
        <begin position="4"/>
        <end position="141"/>
    </location>
</feature>
<dbReference type="Pfam" id="PF18594">
    <property type="entry name" value="Sas6_CC"/>
    <property type="match status" value="1"/>
</dbReference>
<feature type="region of interest" description="Disordered" evidence="7">
    <location>
        <begin position="578"/>
        <end position="685"/>
    </location>
</feature>
<evidence type="ECO:0000256" key="4">
    <source>
        <dbReference type="ARBA" id="ARBA00023054"/>
    </source>
</evidence>
<dbReference type="CDD" id="cd10142">
    <property type="entry name" value="HD_SAS6_N"/>
    <property type="match status" value="1"/>
</dbReference>
<dbReference type="Gene3D" id="1.10.287.1490">
    <property type="match status" value="1"/>
</dbReference>
<feature type="compositionally biased region" description="Polar residues" evidence="7">
    <location>
        <begin position="202"/>
        <end position="213"/>
    </location>
</feature>
<protein>
    <recommendedName>
        <fullName evidence="2">Spindle assembly abnormal protein 6 homolog</fullName>
    </recommendedName>
</protein>
<dbReference type="AlphaFoldDB" id="A0AAV6GMF9"/>
<dbReference type="SUPFAM" id="SSF90257">
    <property type="entry name" value="Myosin rod fragments"/>
    <property type="match status" value="1"/>
</dbReference>
<dbReference type="GO" id="GO:0007099">
    <property type="term" value="P:centriole replication"/>
    <property type="evidence" value="ECO:0007669"/>
    <property type="project" value="TreeGrafter"/>
</dbReference>
<evidence type="ECO:0000256" key="2">
    <source>
        <dbReference type="ARBA" id="ARBA00020407"/>
    </source>
</evidence>
<sequence length="685" mass="76860">MTEILFNKKLQVHVKCKDCDDRRSTIRISVELQFTSNPIHKKDLVIRLTDDVDLYFLYNLTISEEDFQSLKVQQGLLVDFSSFPQRFIDLLEQCLIEQDKESPRFLLQLCCSSSSLDHGPASLNVVETNPFKHLTHLSLKLLHGTDVEIKKFLASCLANMKEEKQLLEQRLKKTEEDLSRQLSFTQQTLAEKSRELDKLRSEWTSQTTSLSTKHTQDLTTEREKALETQTRLQQQNEQLRRELETMHQRSTEQLQSRLAELDASSRDLTDRRYRNEATIRDLKAKLTGVEEECQRAKQQVSSLRRENGTLDQECHAKERELNQLHTRVAVLEQEVKDKEQLLARTRDVLDATQQQKTSVEGNAESKQLQIGRLETTVKSLSEELIKANSIIKKLQGDVKMLVGKMKVKNAVTVSQEKLVKETADKLQQTQTQLQAAQTQLTQRDDEVSKLKEQLDATVQKLDESREVLKTNENVITWLNKQLNENQLSRKHESQGAFESPPALSAGAGLRMGGASSNLLDGRSFPPSVLGYPSSSPSALGYPSISPSGLGYPSTSPSALGFPVTSTLNSKHSFPSAGGRTVFGLHNPQASGPKVQFNPMSAKPSLSPVERRDGSPPVTRVPPSNKENDDPVGLDSKYLERRDDSIPLRGLLTNMNMNKEVPKPALNRPKAGGLSVSTAPSAYFPG</sequence>
<comment type="subcellular location">
    <subcellularLocation>
        <location evidence="1">Cytoplasm</location>
        <location evidence="1">Cytoskeleton</location>
        <location evidence="1">Microtubule organizing center</location>
        <location evidence="1">Centrosome</location>
    </subcellularLocation>
</comment>
<organism evidence="10 11">
    <name type="scientific">Alosa alosa</name>
    <name type="common">allis shad</name>
    <dbReference type="NCBI Taxonomy" id="278164"/>
    <lineage>
        <taxon>Eukaryota</taxon>
        <taxon>Metazoa</taxon>
        <taxon>Chordata</taxon>
        <taxon>Craniata</taxon>
        <taxon>Vertebrata</taxon>
        <taxon>Euteleostomi</taxon>
        <taxon>Actinopterygii</taxon>
        <taxon>Neopterygii</taxon>
        <taxon>Teleostei</taxon>
        <taxon>Clupei</taxon>
        <taxon>Clupeiformes</taxon>
        <taxon>Clupeoidei</taxon>
        <taxon>Clupeidae</taxon>
        <taxon>Alosa</taxon>
    </lineage>
</organism>
<dbReference type="GO" id="GO:0005813">
    <property type="term" value="C:centrosome"/>
    <property type="evidence" value="ECO:0007669"/>
    <property type="project" value="UniProtKB-SubCell"/>
</dbReference>
<dbReference type="InterPro" id="IPR038558">
    <property type="entry name" value="SAS-6_N_sf"/>
</dbReference>
<evidence type="ECO:0000259" key="8">
    <source>
        <dbReference type="Pfam" id="PF16531"/>
    </source>
</evidence>
<reference evidence="10" key="1">
    <citation type="submission" date="2020-10" db="EMBL/GenBank/DDBJ databases">
        <title>Chromosome-scale genome assembly of the Allis shad, Alosa alosa.</title>
        <authorList>
            <person name="Margot Z."/>
            <person name="Christophe K."/>
            <person name="Cabau C."/>
            <person name="Louis A."/>
            <person name="Berthelot C."/>
            <person name="Parey E."/>
            <person name="Roest Crollius H."/>
            <person name="Montfort J."/>
            <person name="Robinson-Rechavi M."/>
            <person name="Bucao C."/>
            <person name="Bouchez O."/>
            <person name="Gislard M."/>
            <person name="Lluch J."/>
            <person name="Milhes M."/>
            <person name="Lampietro C."/>
            <person name="Lopez Roques C."/>
            <person name="Donnadieu C."/>
            <person name="Braasch I."/>
            <person name="Desvignes T."/>
            <person name="Postlethwait J."/>
            <person name="Bobe J."/>
            <person name="Guiguen Y."/>
        </authorList>
    </citation>
    <scope>NUCLEOTIDE SEQUENCE</scope>
    <source>
        <strain evidence="10">M-15738</strain>
        <tissue evidence="10">Blood</tissue>
    </source>
</reference>
<evidence type="ECO:0000256" key="7">
    <source>
        <dbReference type="SAM" id="MobiDB-lite"/>
    </source>
</evidence>
<evidence type="ECO:0000313" key="10">
    <source>
        <dbReference type="EMBL" id="KAG5276393.1"/>
    </source>
</evidence>
<keyword evidence="5" id="KW-0206">Cytoskeleton</keyword>
<dbReference type="Pfam" id="PF16531">
    <property type="entry name" value="SAS-6_N"/>
    <property type="match status" value="1"/>
</dbReference>
<evidence type="ECO:0000259" key="9">
    <source>
        <dbReference type="Pfam" id="PF18594"/>
    </source>
</evidence>
<dbReference type="PANTHER" id="PTHR44281:SF4">
    <property type="entry name" value="SPINDLE ASSEMBLY ABNORMAL PROTEIN 6 HOMOLOG"/>
    <property type="match status" value="1"/>
</dbReference>
<evidence type="ECO:0000256" key="6">
    <source>
        <dbReference type="ARBA" id="ARBA00023306"/>
    </source>
</evidence>
<keyword evidence="6" id="KW-0131">Cell cycle</keyword>
<keyword evidence="4" id="KW-0175">Coiled coil</keyword>
<dbReference type="InterPro" id="IPR032396">
    <property type="entry name" value="SAS-6_N"/>
</dbReference>